<reference evidence="3" key="2">
    <citation type="submission" date="2013-12" db="EMBL/GenBank/DDBJ databases">
        <authorList>
            <person name="Yu Y."/>
            <person name="Lee S."/>
            <person name="de Baynast K."/>
            <person name="Wissotski M."/>
            <person name="Liu L."/>
            <person name="Talag J."/>
            <person name="Goicoechea J."/>
            <person name="Angelova A."/>
            <person name="Jetty R."/>
            <person name="Kudrna D."/>
            <person name="Golser W."/>
            <person name="Rivera L."/>
            <person name="Zhang J."/>
            <person name="Wing R."/>
        </authorList>
    </citation>
    <scope>NUCLEOTIDE SEQUENCE</scope>
</reference>
<dbReference type="Proteomes" id="UP000032180">
    <property type="component" value="Chromosome 4"/>
</dbReference>
<proteinExistence type="predicted"/>
<reference evidence="2 3" key="1">
    <citation type="submission" date="2012-08" db="EMBL/GenBank/DDBJ databases">
        <title>Oryza genome evolution.</title>
        <authorList>
            <person name="Wing R.A."/>
        </authorList>
    </citation>
    <scope>NUCLEOTIDE SEQUENCE</scope>
</reference>
<feature type="compositionally biased region" description="Polar residues" evidence="1">
    <location>
        <begin position="228"/>
        <end position="243"/>
    </location>
</feature>
<dbReference type="AlphaFoldDB" id="A0A0D9W3S4"/>
<sequence length="258" mass="28009">MWVPPLIPGAPHGSETTLSHSLDKSGAPCYVPCIFSTLPTPPQRHLAPKNTSPSPPILFLLPAGRLEFIVPAVVLMQSQPGSAVRPRRRVAADGPSPSRRSLRPSPGVKPPHHVRLLPASSQPSKPSYLVRRRSRSTSPPPFRRLPPSSVKSGHSANRLAAIVAAVLPPSPKPFGRRRPLPIPVPHHPPPVPHNIGSRRWPSEEIDAAVFVSGEQPPFRSSPALLRPSPTSERPPSDPQQKISSIKEKMHGSQMTFQQ</sequence>
<keyword evidence="3" id="KW-1185">Reference proteome</keyword>
<reference evidence="2" key="3">
    <citation type="submission" date="2015-04" db="UniProtKB">
        <authorList>
            <consortium name="EnsemblPlants"/>
        </authorList>
    </citation>
    <scope>IDENTIFICATION</scope>
</reference>
<feature type="region of interest" description="Disordered" evidence="1">
    <location>
        <begin position="1"/>
        <end position="21"/>
    </location>
</feature>
<dbReference type="HOGENOM" id="CLU_1079115_0_0_1"/>
<feature type="region of interest" description="Disordered" evidence="1">
    <location>
        <begin position="168"/>
        <end position="198"/>
    </location>
</feature>
<evidence type="ECO:0000256" key="1">
    <source>
        <dbReference type="SAM" id="MobiDB-lite"/>
    </source>
</evidence>
<feature type="compositionally biased region" description="Low complexity" evidence="1">
    <location>
        <begin position="95"/>
        <end position="106"/>
    </location>
</feature>
<protein>
    <submittedName>
        <fullName evidence="2">Uncharacterized protein</fullName>
    </submittedName>
</protein>
<evidence type="ECO:0000313" key="3">
    <source>
        <dbReference type="Proteomes" id="UP000032180"/>
    </source>
</evidence>
<dbReference type="Gramene" id="LPERR04G05930.1">
    <property type="protein sequence ID" value="LPERR04G05930.1"/>
    <property type="gene ID" value="LPERR04G05930"/>
</dbReference>
<organism evidence="2 3">
    <name type="scientific">Leersia perrieri</name>
    <dbReference type="NCBI Taxonomy" id="77586"/>
    <lineage>
        <taxon>Eukaryota</taxon>
        <taxon>Viridiplantae</taxon>
        <taxon>Streptophyta</taxon>
        <taxon>Embryophyta</taxon>
        <taxon>Tracheophyta</taxon>
        <taxon>Spermatophyta</taxon>
        <taxon>Magnoliopsida</taxon>
        <taxon>Liliopsida</taxon>
        <taxon>Poales</taxon>
        <taxon>Poaceae</taxon>
        <taxon>BOP clade</taxon>
        <taxon>Oryzoideae</taxon>
        <taxon>Oryzeae</taxon>
        <taxon>Oryzinae</taxon>
        <taxon>Leersia</taxon>
    </lineage>
</organism>
<dbReference type="EnsemblPlants" id="LPERR04G05930.1">
    <property type="protein sequence ID" value="LPERR04G05930.1"/>
    <property type="gene ID" value="LPERR04G05930"/>
</dbReference>
<name>A0A0D9W3S4_9ORYZ</name>
<evidence type="ECO:0000313" key="2">
    <source>
        <dbReference type="EnsemblPlants" id="LPERR04G05930.1"/>
    </source>
</evidence>
<feature type="region of interest" description="Disordered" evidence="1">
    <location>
        <begin position="212"/>
        <end position="258"/>
    </location>
</feature>
<feature type="region of interest" description="Disordered" evidence="1">
    <location>
        <begin position="79"/>
        <end position="154"/>
    </location>
</feature>
<accession>A0A0D9W3S4</accession>
<feature type="compositionally biased region" description="Pro residues" evidence="1">
    <location>
        <begin position="180"/>
        <end position="192"/>
    </location>
</feature>